<dbReference type="EMBL" id="CP159218">
    <property type="protein sequence ID" value="XCG65133.1"/>
    <property type="molecule type" value="Genomic_DNA"/>
</dbReference>
<gene>
    <name evidence="2" type="ORF">ABLG96_07510</name>
</gene>
<dbReference type="AlphaFoldDB" id="A0AAU8DS53"/>
<dbReference type="RefSeq" id="WP_353650744.1">
    <property type="nucleotide sequence ID" value="NZ_CP159218.1"/>
</dbReference>
<dbReference type="Pfam" id="PF03724">
    <property type="entry name" value="META"/>
    <property type="match status" value="1"/>
</dbReference>
<protein>
    <submittedName>
        <fullName evidence="2">META domain-containing protein</fullName>
    </submittedName>
</protein>
<dbReference type="PANTHER" id="PTHR35535">
    <property type="entry name" value="HEAT SHOCK PROTEIN HSLJ"/>
    <property type="match status" value="1"/>
</dbReference>
<dbReference type="InterPro" id="IPR038670">
    <property type="entry name" value="HslJ-like_sf"/>
</dbReference>
<name>A0AAU8DS53_9ACTN</name>
<accession>A0AAU8DS53</accession>
<organism evidence="2">
    <name type="scientific">Nakamurella sp. A5-74</name>
    <dbReference type="NCBI Taxonomy" id="3158264"/>
    <lineage>
        <taxon>Bacteria</taxon>
        <taxon>Bacillati</taxon>
        <taxon>Actinomycetota</taxon>
        <taxon>Actinomycetes</taxon>
        <taxon>Nakamurellales</taxon>
        <taxon>Nakamurellaceae</taxon>
        <taxon>Nakamurella</taxon>
    </lineage>
</organism>
<evidence type="ECO:0000259" key="1">
    <source>
        <dbReference type="Pfam" id="PF03724"/>
    </source>
</evidence>
<proteinExistence type="predicted"/>
<feature type="domain" description="DUF306" evidence="1">
    <location>
        <begin position="94"/>
        <end position="191"/>
    </location>
</feature>
<reference evidence="2" key="1">
    <citation type="submission" date="2024-05" db="EMBL/GenBank/DDBJ databases">
        <authorList>
            <person name="Cai S.Y."/>
            <person name="Jin L.M."/>
            <person name="Li H.R."/>
        </authorList>
    </citation>
    <scope>NUCLEOTIDE SEQUENCE</scope>
    <source>
        <strain evidence="2">A5-74</strain>
    </source>
</reference>
<dbReference type="Gene3D" id="2.40.128.270">
    <property type="match status" value="1"/>
</dbReference>
<evidence type="ECO:0000313" key="2">
    <source>
        <dbReference type="EMBL" id="XCG65133.1"/>
    </source>
</evidence>
<dbReference type="InterPro" id="IPR053147">
    <property type="entry name" value="Hsp_HslJ-like"/>
</dbReference>
<sequence>MTVLPDEVRLLKSELDDLQSRSECGTRFLSYGTETASLDLQGRTLSVHLDQGPNQSTLLFSADVPVAPTVTAPDLSFLPAPDARTVRKVLDANPFRDKTFRVESITGRTLAGKGVTMQFGLDQVGLNAGCNGGGAGYTIVGDEMTFTSGSWTAMACMPEGVMQQEAWLGEFASGATKFALDGSRLTISKGGTAMVLSEVPGSSAGADPEPSNYLAITTIDEIVDGAGSHPLPELEQGTFWYAPSFTLSSKRLVFDVGCGQYIADFSGSFPSITLPVADGTILHDCPPNRSALAAALRLILSGPVTIDRDGAFITFTGRDGLQVTAHSGYQNG</sequence>
<dbReference type="InterPro" id="IPR005184">
    <property type="entry name" value="DUF306_Meta_HslJ"/>
</dbReference>
<dbReference type="PANTHER" id="PTHR35535:SF2">
    <property type="entry name" value="DUF306 DOMAIN-CONTAINING PROTEIN"/>
    <property type="match status" value="1"/>
</dbReference>